<feature type="compositionally biased region" description="Low complexity" evidence="3">
    <location>
        <begin position="289"/>
        <end position="313"/>
    </location>
</feature>
<accession>A0A8G1RJP4</accession>
<comment type="similarity">
    <text evidence="1 2">Belongs to the peptidase M67A family. CSN6 subfamily.</text>
</comment>
<dbReference type="PROSITE" id="PS50249">
    <property type="entry name" value="MPN"/>
    <property type="match status" value="1"/>
</dbReference>
<feature type="compositionally biased region" description="Low complexity" evidence="3">
    <location>
        <begin position="237"/>
        <end position="255"/>
    </location>
</feature>
<dbReference type="Gene3D" id="3.40.140.10">
    <property type="entry name" value="Cytidine Deaminase, domain 2"/>
    <property type="match status" value="1"/>
</dbReference>
<dbReference type="GeneID" id="63860686"/>
<name>A0A8G1RJP4_9EURO</name>
<dbReference type="GO" id="GO:0000338">
    <property type="term" value="P:protein deneddylation"/>
    <property type="evidence" value="ECO:0007669"/>
    <property type="project" value="InterPro"/>
</dbReference>
<dbReference type="GO" id="GO:0005737">
    <property type="term" value="C:cytoplasm"/>
    <property type="evidence" value="ECO:0007669"/>
    <property type="project" value="UniProtKB-SubCell"/>
</dbReference>
<dbReference type="RefSeq" id="XP_040797398.1">
    <property type="nucleotide sequence ID" value="XM_040943353.1"/>
</dbReference>
<proteinExistence type="inferred from homology"/>
<gene>
    <name evidence="5" type="ORF">BO72DRAFT_437499</name>
</gene>
<keyword evidence="2" id="KW-0963">Cytoplasm</keyword>
<keyword evidence="2" id="KW-0539">Nucleus</keyword>
<evidence type="ECO:0000313" key="5">
    <source>
        <dbReference type="EMBL" id="RAK73388.1"/>
    </source>
</evidence>
<feature type="region of interest" description="Disordered" evidence="3">
    <location>
        <begin position="289"/>
        <end position="314"/>
    </location>
</feature>
<evidence type="ECO:0000259" key="4">
    <source>
        <dbReference type="PROSITE" id="PS50249"/>
    </source>
</evidence>
<evidence type="ECO:0000256" key="3">
    <source>
        <dbReference type="SAM" id="MobiDB-lite"/>
    </source>
</evidence>
<dbReference type="InterPro" id="IPR033859">
    <property type="entry name" value="MPN_CSN6"/>
</dbReference>
<dbReference type="Proteomes" id="UP000249789">
    <property type="component" value="Unassembled WGS sequence"/>
</dbReference>
<dbReference type="GO" id="GO:0008180">
    <property type="term" value="C:COP9 signalosome"/>
    <property type="evidence" value="ECO:0007669"/>
    <property type="project" value="UniProtKB-UniRule"/>
</dbReference>
<dbReference type="GO" id="GO:0008237">
    <property type="term" value="F:metallopeptidase activity"/>
    <property type="evidence" value="ECO:0007669"/>
    <property type="project" value="InterPro"/>
</dbReference>
<dbReference type="InterPro" id="IPR037518">
    <property type="entry name" value="MPN"/>
</dbReference>
<evidence type="ECO:0000256" key="1">
    <source>
        <dbReference type="ARBA" id="ARBA00010893"/>
    </source>
</evidence>
<evidence type="ECO:0000256" key="2">
    <source>
        <dbReference type="RuleBase" id="RU367006"/>
    </source>
</evidence>
<dbReference type="Pfam" id="PF13012">
    <property type="entry name" value="MitMem_reg"/>
    <property type="match status" value="1"/>
</dbReference>
<dbReference type="AlphaFoldDB" id="A0A8G1RJP4"/>
<sequence>MSEHFDSLVSPKASDSGLHIQLHPLILLTISDHITRHAARCQQGPIVGALLGQQNGREITLEHAFECLVTEGPNGEAQIPDNWFVERVQQFKDVHKAPALDLVGWWSTCPSSGPNASYLPIHRLILEKHNESAVFLAFHPAEVAGASSKGGKLPLTIYESVYEGGENANTNTMQVDSEDQPPTLSIKFRELPYSIETGEAEMIGIDTVARTARNAAIYPSSTNTDPSQISKAKQSTKEQQQQQQQSSTEPSALLSPEEEELIASLNTRLNAIRTLESRISLIKSYVSSISTSPSSTSNSTTTQQPTTTTTTTTLSHPILRNINACLSHLSLLTPPANSALNRETLAQANDVHLVALLGQLSHSISNMRELGRRTAILNNARRTMAAAARKSGLSGGLGSLGGSGGGGSGGGVDLQMRMAGLQGRYGGEEMLYGRIGGGGDGL</sequence>
<feature type="region of interest" description="Disordered" evidence="3">
    <location>
        <begin position="217"/>
        <end position="258"/>
    </location>
</feature>
<dbReference type="PANTHER" id="PTHR10540:SF8">
    <property type="entry name" value="COP9 SIGNALOSOME COMPLEX SUBUNIT 6"/>
    <property type="match status" value="1"/>
</dbReference>
<dbReference type="InterPro" id="IPR024969">
    <property type="entry name" value="EIF3F/CSN6-like_C"/>
</dbReference>
<organism evidence="5 6">
    <name type="scientific">Aspergillus fijiensis CBS 313.89</name>
    <dbReference type="NCBI Taxonomy" id="1448319"/>
    <lineage>
        <taxon>Eukaryota</taxon>
        <taxon>Fungi</taxon>
        <taxon>Dikarya</taxon>
        <taxon>Ascomycota</taxon>
        <taxon>Pezizomycotina</taxon>
        <taxon>Eurotiomycetes</taxon>
        <taxon>Eurotiomycetidae</taxon>
        <taxon>Eurotiales</taxon>
        <taxon>Aspergillaceae</taxon>
        <taxon>Aspergillus</taxon>
    </lineage>
</organism>
<reference evidence="5 6" key="1">
    <citation type="submission" date="2018-02" db="EMBL/GenBank/DDBJ databases">
        <title>The genomes of Aspergillus section Nigri reveals drivers in fungal speciation.</title>
        <authorList>
            <consortium name="DOE Joint Genome Institute"/>
            <person name="Vesth T.C."/>
            <person name="Nybo J."/>
            <person name="Theobald S."/>
            <person name="Brandl J."/>
            <person name="Frisvad J.C."/>
            <person name="Nielsen K.F."/>
            <person name="Lyhne E.K."/>
            <person name="Kogle M.E."/>
            <person name="Kuo A."/>
            <person name="Riley R."/>
            <person name="Clum A."/>
            <person name="Nolan M."/>
            <person name="Lipzen A."/>
            <person name="Salamov A."/>
            <person name="Henrissat B."/>
            <person name="Wiebenga A."/>
            <person name="De vries R.P."/>
            <person name="Grigoriev I.V."/>
            <person name="Mortensen U.H."/>
            <person name="Andersen M.R."/>
            <person name="Baker S.E."/>
        </authorList>
    </citation>
    <scope>NUCLEOTIDE SEQUENCE [LARGE SCALE GENOMIC DNA]</scope>
    <source>
        <strain evidence="5 6">CBS 313.89</strain>
    </source>
</reference>
<keyword evidence="6" id="KW-1185">Reference proteome</keyword>
<comment type="subcellular location">
    <subcellularLocation>
        <location evidence="2">Cytoplasm</location>
    </subcellularLocation>
    <subcellularLocation>
        <location evidence="2">Nucleus</location>
    </subcellularLocation>
</comment>
<dbReference type="CDD" id="cd08063">
    <property type="entry name" value="MPN_CSN6"/>
    <property type="match status" value="1"/>
</dbReference>
<dbReference type="EMBL" id="KZ824680">
    <property type="protein sequence ID" value="RAK73388.1"/>
    <property type="molecule type" value="Genomic_DNA"/>
</dbReference>
<comment type="function">
    <text evidence="2">Component of the COP9 signalosome complex (CSN), a complex involved in various cellular and developmental processes.</text>
</comment>
<evidence type="ECO:0000313" key="6">
    <source>
        <dbReference type="Proteomes" id="UP000249789"/>
    </source>
</evidence>
<protein>
    <recommendedName>
        <fullName evidence="2">COP9 signalosome complex subunit 6</fullName>
    </recommendedName>
</protein>
<dbReference type="OrthoDB" id="1378at2759"/>
<feature type="compositionally biased region" description="Polar residues" evidence="3">
    <location>
        <begin position="219"/>
        <end position="232"/>
    </location>
</feature>
<feature type="domain" description="MPN" evidence="4">
    <location>
        <begin position="20"/>
        <end position="164"/>
    </location>
</feature>
<dbReference type="InterPro" id="IPR000555">
    <property type="entry name" value="JAMM/MPN+_dom"/>
</dbReference>
<dbReference type="Pfam" id="PF01398">
    <property type="entry name" value="JAB"/>
    <property type="match status" value="1"/>
</dbReference>
<dbReference type="PANTHER" id="PTHR10540">
    <property type="entry name" value="EUKARYOTIC TRANSLATION INITIATION FACTOR 3 SUBUNIT F-RELATED"/>
    <property type="match status" value="1"/>
</dbReference>
<dbReference type="VEuPathDB" id="FungiDB:BO72DRAFT_437499"/>
<keyword evidence="2" id="KW-0736">Signalosome</keyword>